<feature type="transmembrane region" description="Helical" evidence="1">
    <location>
        <begin position="12"/>
        <end position="30"/>
    </location>
</feature>
<keyword evidence="1" id="KW-0472">Membrane</keyword>
<name>A0A7S8FG69_9BACT</name>
<dbReference type="Proteomes" id="UP000593737">
    <property type="component" value="Chromosome"/>
</dbReference>
<evidence type="ECO:0000313" key="2">
    <source>
        <dbReference type="EMBL" id="QPD05434.1"/>
    </source>
</evidence>
<sequence>MSYRYNTTDIVVGVGMCAILFGGLLFFLAANGTYQTVLPQTIASEQSTGIDQGMRLLQPALGQAIIDQALLERQTNLTLAQSVSEWNRSTLAYHEWRSGSRGLLRAVLNQAIAVPANHLARVQGVMGRAIVNFTTRGVRNGLVSVDRDGTLYNMRMIGAIEAQGQRLHNEFASTWQATIGHRIVEAAQHDWLQAGALQERLGWALVQVVQIQMSAAVGRAVQQEQLASLIVAAVRNETTTDPTTLATVLARTDTIADASTAPATWPELPMGYLLIAGLMLSVVFLGGLSLAAQSREAKAYAQMKRDADRWVYRMAA</sequence>
<keyword evidence="1" id="KW-0812">Transmembrane</keyword>
<proteinExistence type="predicted"/>
<reference evidence="2 3" key="1">
    <citation type="journal article" date="2020" name="ISME J.">
        <title>Enrichment and physiological characterization of a novel comammox Nitrospira indicates ammonium inhibition of complete nitrification.</title>
        <authorList>
            <person name="Sakoula D."/>
            <person name="Koch H."/>
            <person name="Frank J."/>
            <person name="Jetten M.S.M."/>
            <person name="van Kessel M.A.H.J."/>
            <person name="Lucker S."/>
        </authorList>
    </citation>
    <scope>NUCLEOTIDE SEQUENCE [LARGE SCALE GENOMIC DNA]</scope>
    <source>
        <strain evidence="2">Comreactor17</strain>
    </source>
</reference>
<organism evidence="2 3">
    <name type="scientific">Candidatus Nitrospira kreftii</name>
    <dbReference type="NCBI Taxonomy" id="2652173"/>
    <lineage>
        <taxon>Bacteria</taxon>
        <taxon>Pseudomonadati</taxon>
        <taxon>Nitrospirota</taxon>
        <taxon>Nitrospiria</taxon>
        <taxon>Nitrospirales</taxon>
        <taxon>Nitrospiraceae</taxon>
        <taxon>Nitrospira</taxon>
    </lineage>
</organism>
<dbReference type="KEGG" id="nkf:Nkreftii_003208"/>
<feature type="transmembrane region" description="Helical" evidence="1">
    <location>
        <begin position="270"/>
        <end position="292"/>
    </location>
</feature>
<dbReference type="EMBL" id="CP047423">
    <property type="protein sequence ID" value="QPD05434.1"/>
    <property type="molecule type" value="Genomic_DNA"/>
</dbReference>
<accession>A0A7S8FG69</accession>
<protein>
    <submittedName>
        <fullName evidence="2">Uncharacterized protein</fullName>
    </submittedName>
</protein>
<dbReference type="AlphaFoldDB" id="A0A7S8FG69"/>
<evidence type="ECO:0000313" key="3">
    <source>
        <dbReference type="Proteomes" id="UP000593737"/>
    </source>
</evidence>
<keyword evidence="1" id="KW-1133">Transmembrane helix</keyword>
<gene>
    <name evidence="2" type="ORF">Nkreftii_003208</name>
</gene>
<evidence type="ECO:0000256" key="1">
    <source>
        <dbReference type="SAM" id="Phobius"/>
    </source>
</evidence>